<proteinExistence type="predicted"/>
<organism evidence="4 5">
    <name type="scientific">Roseiconus lacunae</name>
    <dbReference type="NCBI Taxonomy" id="2605694"/>
    <lineage>
        <taxon>Bacteria</taxon>
        <taxon>Pseudomonadati</taxon>
        <taxon>Planctomycetota</taxon>
        <taxon>Planctomycetia</taxon>
        <taxon>Pirellulales</taxon>
        <taxon>Pirellulaceae</taxon>
        <taxon>Roseiconus</taxon>
    </lineage>
</organism>
<protein>
    <submittedName>
        <fullName evidence="4">MoxR family ATPase</fullName>
    </submittedName>
</protein>
<feature type="compositionally biased region" description="Polar residues" evidence="1">
    <location>
        <begin position="1"/>
        <end position="21"/>
    </location>
</feature>
<keyword evidence="5" id="KW-1185">Reference proteome</keyword>
<dbReference type="InterPro" id="IPR041628">
    <property type="entry name" value="ChlI/MoxR_AAA_lid"/>
</dbReference>
<gene>
    <name evidence="4" type="ORF">QTN89_16185</name>
</gene>
<dbReference type="EMBL" id="JASZZN010000011">
    <property type="protein sequence ID" value="MDM4016988.1"/>
    <property type="molecule type" value="Genomic_DNA"/>
</dbReference>
<dbReference type="InterPro" id="IPR050764">
    <property type="entry name" value="CbbQ/NirQ/NorQ/GpvN"/>
</dbReference>
<name>A0ABT7PKY7_9BACT</name>
<dbReference type="Pfam" id="PF07726">
    <property type="entry name" value="AAA_3"/>
    <property type="match status" value="1"/>
</dbReference>
<dbReference type="RefSeq" id="WP_230776232.1">
    <property type="nucleotide sequence ID" value="NZ_JAJMQV010000084.1"/>
</dbReference>
<evidence type="ECO:0000313" key="5">
    <source>
        <dbReference type="Proteomes" id="UP001239462"/>
    </source>
</evidence>
<evidence type="ECO:0000256" key="1">
    <source>
        <dbReference type="SAM" id="MobiDB-lite"/>
    </source>
</evidence>
<dbReference type="InterPro" id="IPR027417">
    <property type="entry name" value="P-loop_NTPase"/>
</dbReference>
<dbReference type="PIRSF" id="PIRSF002849">
    <property type="entry name" value="AAA_ATPase_chaperone_MoxR_prd"/>
    <property type="match status" value="1"/>
</dbReference>
<dbReference type="Gene3D" id="1.10.8.80">
    <property type="entry name" value="Magnesium chelatase subunit I, C-Terminal domain"/>
    <property type="match status" value="1"/>
</dbReference>
<dbReference type="PANTHER" id="PTHR42759">
    <property type="entry name" value="MOXR FAMILY PROTEIN"/>
    <property type="match status" value="1"/>
</dbReference>
<comment type="caution">
    <text evidence="4">The sequence shown here is derived from an EMBL/GenBank/DDBJ whole genome shotgun (WGS) entry which is preliminary data.</text>
</comment>
<dbReference type="SUPFAM" id="SSF52540">
    <property type="entry name" value="P-loop containing nucleoside triphosphate hydrolases"/>
    <property type="match status" value="1"/>
</dbReference>
<sequence>MSTTTDPNGSSTESPSNNGQLLDQVDKLRQSRERLRAEVGKVIVGQQDVVDLLLLGLLCRGHVLLHGVPGLGKTLMARTLSSTLDLKFKRVQFTPDLMPSDITGTDVIEEQEGGGGHRLKFVPGPIFTNFLLADEVNRTPPKTQAALLQAMQEHEVSVGNTTYTLDPPFFVVATQNPIEMEGTYPLPEAQVDRFMFNIRVRYPTVEEEAAIIRGTTGTDSVEPTAVLSSDDLLQLQSIVRGVPVSDDVVMYAARLVAATRPSIGERGASRPGDQEPSQDIEMVRKYVTYGASPRAGQALVLAGKARAILEGRYHVDFADIAALAHPVLRHRLVLNFHGRADNVDSDDVIDALLREVKEEVA</sequence>
<dbReference type="Gene3D" id="3.40.50.300">
    <property type="entry name" value="P-loop containing nucleotide triphosphate hydrolases"/>
    <property type="match status" value="1"/>
</dbReference>
<feature type="domain" description="ATPase AAA-3" evidence="2">
    <location>
        <begin position="62"/>
        <end position="196"/>
    </location>
</feature>
<dbReference type="PANTHER" id="PTHR42759:SF1">
    <property type="entry name" value="MAGNESIUM-CHELATASE SUBUNIT CHLD"/>
    <property type="match status" value="1"/>
</dbReference>
<reference evidence="4 5" key="1">
    <citation type="submission" date="2023-06" db="EMBL/GenBank/DDBJ databases">
        <title>Roseiconus lacunae JC819 isolated from Gulf of Mannar region, Tamil Nadu.</title>
        <authorList>
            <person name="Pk S."/>
            <person name="Ch S."/>
            <person name="Ch V.R."/>
        </authorList>
    </citation>
    <scope>NUCLEOTIDE SEQUENCE [LARGE SCALE GENOMIC DNA]</scope>
    <source>
        <strain evidence="4 5">JC819</strain>
    </source>
</reference>
<feature type="domain" description="ChlI/MoxR AAA lid" evidence="3">
    <location>
        <begin position="283"/>
        <end position="350"/>
    </location>
</feature>
<dbReference type="Pfam" id="PF17863">
    <property type="entry name" value="AAA_lid_2"/>
    <property type="match status" value="1"/>
</dbReference>
<accession>A0ABT7PKY7</accession>
<feature type="region of interest" description="Disordered" evidence="1">
    <location>
        <begin position="1"/>
        <end position="22"/>
    </location>
</feature>
<dbReference type="InterPro" id="IPR011703">
    <property type="entry name" value="ATPase_AAA-3"/>
</dbReference>
<evidence type="ECO:0000313" key="4">
    <source>
        <dbReference type="EMBL" id="MDM4016988.1"/>
    </source>
</evidence>
<evidence type="ECO:0000259" key="3">
    <source>
        <dbReference type="Pfam" id="PF17863"/>
    </source>
</evidence>
<evidence type="ECO:0000259" key="2">
    <source>
        <dbReference type="Pfam" id="PF07726"/>
    </source>
</evidence>
<dbReference type="CDD" id="cd00009">
    <property type="entry name" value="AAA"/>
    <property type="match status" value="1"/>
</dbReference>
<dbReference type="Proteomes" id="UP001239462">
    <property type="component" value="Unassembled WGS sequence"/>
</dbReference>